<dbReference type="Pfam" id="PF01408">
    <property type="entry name" value="GFO_IDH_MocA"/>
    <property type="match status" value="1"/>
</dbReference>
<organism evidence="2 3">
    <name type="scientific">Prosthecobacter dejongeii</name>
    <dbReference type="NCBI Taxonomy" id="48465"/>
    <lineage>
        <taxon>Bacteria</taxon>
        <taxon>Pseudomonadati</taxon>
        <taxon>Verrucomicrobiota</taxon>
        <taxon>Verrucomicrobiia</taxon>
        <taxon>Verrucomicrobiales</taxon>
        <taxon>Verrucomicrobiaceae</taxon>
        <taxon>Prosthecobacter</taxon>
    </lineage>
</organism>
<dbReference type="AlphaFoldDB" id="A0A7W8DPR5"/>
<dbReference type="SUPFAM" id="SSF51735">
    <property type="entry name" value="NAD(P)-binding Rossmann-fold domains"/>
    <property type="match status" value="1"/>
</dbReference>
<dbReference type="PANTHER" id="PTHR43708">
    <property type="entry name" value="CONSERVED EXPRESSED OXIDOREDUCTASE (EUROFUNG)"/>
    <property type="match status" value="1"/>
</dbReference>
<reference evidence="2 3" key="1">
    <citation type="submission" date="2020-08" db="EMBL/GenBank/DDBJ databases">
        <title>Genomic Encyclopedia of Type Strains, Phase IV (KMG-IV): sequencing the most valuable type-strain genomes for metagenomic binning, comparative biology and taxonomic classification.</title>
        <authorList>
            <person name="Goeker M."/>
        </authorList>
    </citation>
    <scope>NUCLEOTIDE SEQUENCE [LARGE SCALE GENOMIC DNA]</scope>
    <source>
        <strain evidence="2 3">DSM 12251</strain>
    </source>
</reference>
<dbReference type="PANTHER" id="PTHR43708:SF4">
    <property type="entry name" value="OXIDOREDUCTASE YCEM-RELATED"/>
    <property type="match status" value="1"/>
</dbReference>
<accession>A0A7W8DPR5</accession>
<dbReference type="InterPro" id="IPR000683">
    <property type="entry name" value="Gfo/Idh/MocA-like_OxRdtase_N"/>
</dbReference>
<keyword evidence="3" id="KW-1185">Reference proteome</keyword>
<proteinExistence type="predicted"/>
<dbReference type="Proteomes" id="UP000534294">
    <property type="component" value="Unassembled WGS sequence"/>
</dbReference>
<evidence type="ECO:0000259" key="1">
    <source>
        <dbReference type="Pfam" id="PF01408"/>
    </source>
</evidence>
<gene>
    <name evidence="2" type="ORF">HNQ64_001694</name>
</gene>
<evidence type="ECO:0000313" key="3">
    <source>
        <dbReference type="Proteomes" id="UP000534294"/>
    </source>
</evidence>
<name>A0A7W8DPR5_9BACT</name>
<evidence type="ECO:0000313" key="2">
    <source>
        <dbReference type="EMBL" id="MBB5037445.1"/>
    </source>
</evidence>
<comment type="caution">
    <text evidence="2">The sequence shown here is derived from an EMBL/GenBank/DDBJ whole genome shotgun (WGS) entry which is preliminary data.</text>
</comment>
<dbReference type="InterPro" id="IPR036291">
    <property type="entry name" value="NAD(P)-bd_dom_sf"/>
</dbReference>
<dbReference type="InterPro" id="IPR051317">
    <property type="entry name" value="Gfo/Idh/MocA_oxidoreduct"/>
</dbReference>
<sequence length="325" mass="35048">MISSDRELRLAMLGMIEGNGHPYSWSAIVNGYDPVAMAACPYAGIPVYLGKQPLETVRIPGARVTHVWTDDPTDAPKVAAASRIAHVVAQPEDVIGQVDAVIVATDDGQDHVRRVRPFIEAGLPVFIDKPLATTVADLRQFVQWHAQGHVLLSTSGMRYMPEMQLHAAQQAHVGDLRWITSFTCKTWERYGIHALEALSPLLGPGFQTVQAHSDAGGDVMHLTHASGVRVTIGAIHDAYGSFGAIHLYGTRGDLALKHADTYTAFRAQLVAFVDLLRTGVRPLPFAETVELMAVIIAGLRSRDQGGATVSVRGVLEEVGGVREVG</sequence>
<dbReference type="Gene3D" id="3.40.50.720">
    <property type="entry name" value="NAD(P)-binding Rossmann-like Domain"/>
    <property type="match status" value="1"/>
</dbReference>
<feature type="domain" description="Gfo/Idh/MocA-like oxidoreductase N-terminal" evidence="1">
    <location>
        <begin position="60"/>
        <end position="153"/>
    </location>
</feature>
<dbReference type="RefSeq" id="WP_221305389.1">
    <property type="nucleotide sequence ID" value="NZ_JACHIF010000003.1"/>
</dbReference>
<protein>
    <submittedName>
        <fullName evidence="2">Putative dehydrogenase</fullName>
    </submittedName>
</protein>
<dbReference type="GO" id="GO:0000166">
    <property type="term" value="F:nucleotide binding"/>
    <property type="evidence" value="ECO:0007669"/>
    <property type="project" value="InterPro"/>
</dbReference>
<dbReference type="EMBL" id="JACHIF010000003">
    <property type="protein sequence ID" value="MBB5037445.1"/>
    <property type="molecule type" value="Genomic_DNA"/>
</dbReference>
<dbReference type="Gene3D" id="3.30.360.10">
    <property type="entry name" value="Dihydrodipicolinate Reductase, domain 2"/>
    <property type="match status" value="1"/>
</dbReference>